<feature type="region of interest" description="Disordered" evidence="1">
    <location>
        <begin position="30"/>
        <end position="86"/>
    </location>
</feature>
<reference evidence="2" key="1">
    <citation type="submission" date="2019-12" db="EMBL/GenBank/DDBJ databases">
        <title>Genome sequencing and annotation of Brassica cretica.</title>
        <authorList>
            <person name="Studholme D.J."/>
            <person name="Sarris P.F."/>
        </authorList>
    </citation>
    <scope>NUCLEOTIDE SEQUENCE</scope>
    <source>
        <strain evidence="3">PFS-001/15</strain>
        <strain evidence="2">PFS-102/07</strain>
        <tissue evidence="2">Leaf</tissue>
    </source>
</reference>
<organism evidence="2">
    <name type="scientific">Brassica cretica</name>
    <name type="common">Mustard</name>
    <dbReference type="NCBI Taxonomy" id="69181"/>
    <lineage>
        <taxon>Eukaryota</taxon>
        <taxon>Viridiplantae</taxon>
        <taxon>Streptophyta</taxon>
        <taxon>Embryophyta</taxon>
        <taxon>Tracheophyta</taxon>
        <taxon>Spermatophyta</taxon>
        <taxon>Magnoliopsida</taxon>
        <taxon>eudicotyledons</taxon>
        <taxon>Gunneridae</taxon>
        <taxon>Pentapetalae</taxon>
        <taxon>rosids</taxon>
        <taxon>malvids</taxon>
        <taxon>Brassicales</taxon>
        <taxon>Brassicaceae</taxon>
        <taxon>Brassiceae</taxon>
        <taxon>Brassica</taxon>
    </lineage>
</organism>
<evidence type="ECO:0000313" key="3">
    <source>
        <dbReference type="EMBL" id="KAF2617791.1"/>
    </source>
</evidence>
<dbReference type="EMBL" id="QGKY02000190">
    <property type="protein sequence ID" value="KAF2589672.1"/>
    <property type="molecule type" value="Genomic_DNA"/>
</dbReference>
<sequence>MQSEIYNLSIRRSRNTGYLRLREPPIESAPFSFLAEPPKETSPFRRGVGDSRFRHQEKRKEKQKERKKEEMTRTAPPANLIVPRTR</sequence>
<name>A0A3N6RYW5_BRACR</name>
<comment type="caution">
    <text evidence="2">The sequence shown here is derived from an EMBL/GenBank/DDBJ whole genome shotgun (WGS) entry which is preliminary data.</text>
</comment>
<dbReference type="AlphaFoldDB" id="A0A3N6RYW5"/>
<protein>
    <submittedName>
        <fullName evidence="2">Uncharacterized protein</fullName>
    </submittedName>
</protein>
<proteinExistence type="predicted"/>
<evidence type="ECO:0000256" key="1">
    <source>
        <dbReference type="SAM" id="MobiDB-lite"/>
    </source>
</evidence>
<dbReference type="Proteomes" id="UP000712281">
    <property type="component" value="Unassembled WGS sequence"/>
</dbReference>
<evidence type="ECO:0000313" key="2">
    <source>
        <dbReference type="EMBL" id="KAF2589672.1"/>
    </source>
</evidence>
<dbReference type="EMBL" id="QGKW02000007">
    <property type="protein sequence ID" value="KAF2617791.1"/>
    <property type="molecule type" value="Genomic_DNA"/>
</dbReference>
<accession>A0A3N6RYW5</accession>
<feature type="compositionally biased region" description="Basic and acidic residues" evidence="1">
    <location>
        <begin position="37"/>
        <end position="72"/>
    </location>
</feature>
<gene>
    <name evidence="3" type="ORF">F2Q68_00041844</name>
    <name evidence="2" type="ORF">F2Q70_00041202</name>
</gene>